<dbReference type="Proteomes" id="UP000318661">
    <property type="component" value="Unassembled WGS sequence"/>
</dbReference>
<dbReference type="PANTHER" id="PTHR42929:SF1">
    <property type="entry name" value="INNER MEMBRANE ABC TRANSPORTER PERMEASE PROTEIN YDCU-RELATED"/>
    <property type="match status" value="1"/>
</dbReference>
<feature type="transmembrane region" description="Helical" evidence="8">
    <location>
        <begin position="251"/>
        <end position="274"/>
    </location>
</feature>
<feature type="transmembrane region" description="Helical" evidence="8">
    <location>
        <begin position="12"/>
        <end position="33"/>
    </location>
</feature>
<keyword evidence="4" id="KW-1003">Cell membrane</keyword>
<keyword evidence="3 8" id="KW-0813">Transport</keyword>
<organism evidence="10 11">
    <name type="scientific">Candidatus Segetimicrobium genomatis</name>
    <dbReference type="NCBI Taxonomy" id="2569760"/>
    <lineage>
        <taxon>Bacteria</taxon>
        <taxon>Bacillati</taxon>
        <taxon>Candidatus Sysuimicrobiota</taxon>
        <taxon>Candidatus Sysuimicrobiia</taxon>
        <taxon>Candidatus Sysuimicrobiales</taxon>
        <taxon>Candidatus Segetimicrobiaceae</taxon>
        <taxon>Candidatus Segetimicrobium</taxon>
    </lineage>
</organism>
<evidence type="ECO:0000256" key="4">
    <source>
        <dbReference type="ARBA" id="ARBA00022475"/>
    </source>
</evidence>
<sequence length="285" mass="31370">MGGPGLYLALPTYVIVVVLAVAPLALLVFWSFWRYDPATYWIKPDLSFDAYQTIVSSGRLAVIIKTARIAVTTTALALVLAYPIAYFMHRLAGARLRMSLSLLFLVPFFTSYIVRTFAWRLILGRLGLVNTALQALGVIQRPVEWLLFDEFAVQVGLLASYLPFMIFPILLSMTRIEGSVLEASEDLGASAWQTLRHVVIPLTTPGIFAGSLFVFVMALGSSVEVQFLGGAAESMIAIMITDVMRVLNFPLAFAISTLVLALLILLLVIGNRYLGLSELFRSVSR</sequence>
<feature type="domain" description="ABC transmembrane type-1" evidence="9">
    <location>
        <begin position="63"/>
        <end position="270"/>
    </location>
</feature>
<dbReference type="EMBL" id="VBAJ01000079">
    <property type="protein sequence ID" value="TMJ08830.1"/>
    <property type="molecule type" value="Genomic_DNA"/>
</dbReference>
<evidence type="ECO:0000259" key="9">
    <source>
        <dbReference type="PROSITE" id="PS50928"/>
    </source>
</evidence>
<dbReference type="GO" id="GO:0005886">
    <property type="term" value="C:plasma membrane"/>
    <property type="evidence" value="ECO:0007669"/>
    <property type="project" value="UniProtKB-SubCell"/>
</dbReference>
<feature type="transmembrane region" description="Helical" evidence="8">
    <location>
        <begin position="94"/>
        <end position="114"/>
    </location>
</feature>
<keyword evidence="6 8" id="KW-1133">Transmembrane helix</keyword>
<evidence type="ECO:0000256" key="5">
    <source>
        <dbReference type="ARBA" id="ARBA00022692"/>
    </source>
</evidence>
<name>A0A537LLK1_9BACT</name>
<evidence type="ECO:0000256" key="3">
    <source>
        <dbReference type="ARBA" id="ARBA00022448"/>
    </source>
</evidence>
<comment type="similarity">
    <text evidence="2">Belongs to the binding-protein-dependent transport system permease family. CysTW subfamily.</text>
</comment>
<keyword evidence="5 8" id="KW-0812">Transmembrane</keyword>
<proteinExistence type="inferred from homology"/>
<reference evidence="10 11" key="1">
    <citation type="journal article" date="2019" name="Nat. Microbiol.">
        <title>Mediterranean grassland soil C-N compound turnover is dependent on rainfall and depth, and is mediated by genomically divergent microorganisms.</title>
        <authorList>
            <person name="Diamond S."/>
            <person name="Andeer P.F."/>
            <person name="Li Z."/>
            <person name="Crits-Christoph A."/>
            <person name="Burstein D."/>
            <person name="Anantharaman K."/>
            <person name="Lane K.R."/>
            <person name="Thomas B.C."/>
            <person name="Pan C."/>
            <person name="Northen T.R."/>
            <person name="Banfield J.F."/>
        </authorList>
    </citation>
    <scope>NUCLEOTIDE SEQUENCE [LARGE SCALE GENOMIC DNA]</scope>
    <source>
        <strain evidence="10">NP_2</strain>
    </source>
</reference>
<dbReference type="GO" id="GO:0055085">
    <property type="term" value="P:transmembrane transport"/>
    <property type="evidence" value="ECO:0007669"/>
    <property type="project" value="InterPro"/>
</dbReference>
<keyword evidence="7 8" id="KW-0472">Membrane</keyword>
<dbReference type="PROSITE" id="PS50928">
    <property type="entry name" value="ABC_TM1"/>
    <property type="match status" value="1"/>
</dbReference>
<accession>A0A537LLK1</accession>
<evidence type="ECO:0000256" key="7">
    <source>
        <dbReference type="ARBA" id="ARBA00023136"/>
    </source>
</evidence>
<feature type="transmembrane region" description="Helical" evidence="8">
    <location>
        <begin position="151"/>
        <end position="171"/>
    </location>
</feature>
<protein>
    <submittedName>
        <fullName evidence="10">ABC transporter permease</fullName>
    </submittedName>
</protein>
<evidence type="ECO:0000256" key="1">
    <source>
        <dbReference type="ARBA" id="ARBA00004651"/>
    </source>
</evidence>
<evidence type="ECO:0000256" key="2">
    <source>
        <dbReference type="ARBA" id="ARBA00007069"/>
    </source>
</evidence>
<gene>
    <name evidence="10" type="ORF">E6G99_03770</name>
</gene>
<evidence type="ECO:0000256" key="6">
    <source>
        <dbReference type="ARBA" id="ARBA00022989"/>
    </source>
</evidence>
<evidence type="ECO:0000256" key="8">
    <source>
        <dbReference type="RuleBase" id="RU363032"/>
    </source>
</evidence>
<feature type="transmembrane region" description="Helical" evidence="8">
    <location>
        <begin position="198"/>
        <end position="219"/>
    </location>
</feature>
<dbReference type="Gene3D" id="1.10.3720.10">
    <property type="entry name" value="MetI-like"/>
    <property type="match status" value="1"/>
</dbReference>
<feature type="transmembrane region" description="Helical" evidence="8">
    <location>
        <begin position="69"/>
        <end position="88"/>
    </location>
</feature>
<dbReference type="InterPro" id="IPR000515">
    <property type="entry name" value="MetI-like"/>
</dbReference>
<dbReference type="AlphaFoldDB" id="A0A537LLK1"/>
<dbReference type="InterPro" id="IPR035906">
    <property type="entry name" value="MetI-like_sf"/>
</dbReference>
<evidence type="ECO:0000313" key="11">
    <source>
        <dbReference type="Proteomes" id="UP000318661"/>
    </source>
</evidence>
<evidence type="ECO:0000313" key="10">
    <source>
        <dbReference type="EMBL" id="TMJ08830.1"/>
    </source>
</evidence>
<dbReference type="CDD" id="cd06261">
    <property type="entry name" value="TM_PBP2"/>
    <property type="match status" value="1"/>
</dbReference>
<comment type="caution">
    <text evidence="10">The sequence shown here is derived from an EMBL/GenBank/DDBJ whole genome shotgun (WGS) entry which is preliminary data.</text>
</comment>
<dbReference type="Pfam" id="PF00528">
    <property type="entry name" value="BPD_transp_1"/>
    <property type="match status" value="1"/>
</dbReference>
<comment type="subcellular location">
    <subcellularLocation>
        <location evidence="1 8">Cell membrane</location>
        <topology evidence="1 8">Multi-pass membrane protein</topology>
    </subcellularLocation>
</comment>
<dbReference type="SUPFAM" id="SSF161098">
    <property type="entry name" value="MetI-like"/>
    <property type="match status" value="1"/>
</dbReference>
<dbReference type="PANTHER" id="PTHR42929">
    <property type="entry name" value="INNER MEMBRANE ABC TRANSPORTER PERMEASE PROTEIN YDCU-RELATED-RELATED"/>
    <property type="match status" value="1"/>
</dbReference>